<dbReference type="GO" id="GO:0003746">
    <property type="term" value="F:translation elongation factor activity"/>
    <property type="evidence" value="ECO:0007669"/>
    <property type="project" value="UniProtKB-KW"/>
</dbReference>
<accession>A0A2G8LK43</accession>
<protein>
    <submittedName>
        <fullName evidence="2">Putative transcription elongation factor SPT5 isoform X1</fullName>
    </submittedName>
</protein>
<keyword evidence="2" id="KW-0251">Elongation factor</keyword>
<dbReference type="Proteomes" id="UP000230750">
    <property type="component" value="Unassembled WGS sequence"/>
</dbReference>
<feature type="compositionally biased region" description="Basic residues" evidence="1">
    <location>
        <begin position="180"/>
        <end position="196"/>
    </location>
</feature>
<feature type="compositionally biased region" description="Polar residues" evidence="1">
    <location>
        <begin position="102"/>
        <end position="118"/>
    </location>
</feature>
<proteinExistence type="predicted"/>
<dbReference type="AlphaFoldDB" id="A0A2G8LK43"/>
<sequence>KQDSSLRFTEPLHDGGQTPSRSGAWDPSVSNTPMRHSDSSDFSFDESSPSPQPYGSTIRRHRATPQTRPRVEPLQPRYPGGSSGMYGSDTSYSPYQPTPSPGNYQPTPSPSGSFQQSPALDPTSPPHPHRVTSTPRRPVASTGPSSPSGYPLTPVAPSPIGFNPATRGWPTLGSQPDRVAHRRHRGQNQREPRRRRSDIQARCHQGHV</sequence>
<keyword evidence="3" id="KW-1185">Reference proteome</keyword>
<dbReference type="STRING" id="307972.A0A2G8LK43"/>
<reference evidence="2 3" key="1">
    <citation type="journal article" date="2017" name="PLoS Biol.">
        <title>The sea cucumber genome provides insights into morphological evolution and visceral regeneration.</title>
        <authorList>
            <person name="Zhang X."/>
            <person name="Sun L."/>
            <person name="Yuan J."/>
            <person name="Sun Y."/>
            <person name="Gao Y."/>
            <person name="Zhang L."/>
            <person name="Li S."/>
            <person name="Dai H."/>
            <person name="Hamel J.F."/>
            <person name="Liu C."/>
            <person name="Yu Y."/>
            <person name="Liu S."/>
            <person name="Lin W."/>
            <person name="Guo K."/>
            <person name="Jin S."/>
            <person name="Xu P."/>
            <person name="Storey K.B."/>
            <person name="Huan P."/>
            <person name="Zhang T."/>
            <person name="Zhou Y."/>
            <person name="Zhang J."/>
            <person name="Lin C."/>
            <person name="Li X."/>
            <person name="Xing L."/>
            <person name="Huo D."/>
            <person name="Sun M."/>
            <person name="Wang L."/>
            <person name="Mercier A."/>
            <person name="Li F."/>
            <person name="Yang H."/>
            <person name="Xiang J."/>
        </authorList>
    </citation>
    <scope>NUCLEOTIDE SEQUENCE [LARGE SCALE GENOMIC DNA]</scope>
    <source>
        <strain evidence="2">Shaxun</strain>
        <tissue evidence="2">Muscle</tissue>
    </source>
</reference>
<evidence type="ECO:0000313" key="3">
    <source>
        <dbReference type="Proteomes" id="UP000230750"/>
    </source>
</evidence>
<comment type="caution">
    <text evidence="2">The sequence shown here is derived from an EMBL/GenBank/DDBJ whole genome shotgun (WGS) entry which is preliminary data.</text>
</comment>
<dbReference type="EMBL" id="MRZV01000052">
    <property type="protein sequence ID" value="PIK60627.1"/>
    <property type="molecule type" value="Genomic_DNA"/>
</dbReference>
<evidence type="ECO:0000313" key="2">
    <source>
        <dbReference type="EMBL" id="PIK60627.1"/>
    </source>
</evidence>
<feature type="compositionally biased region" description="Low complexity" evidence="1">
    <location>
        <begin position="40"/>
        <end position="49"/>
    </location>
</feature>
<name>A0A2G8LK43_STIJA</name>
<feature type="non-terminal residue" evidence="2">
    <location>
        <position position="208"/>
    </location>
</feature>
<gene>
    <name evidence="2" type="ORF">BSL78_02471</name>
</gene>
<dbReference type="OrthoDB" id="28901at2759"/>
<feature type="region of interest" description="Disordered" evidence="1">
    <location>
        <begin position="1"/>
        <end position="208"/>
    </location>
</feature>
<keyword evidence="2" id="KW-0648">Protein biosynthesis</keyword>
<feature type="non-terminal residue" evidence="2">
    <location>
        <position position="1"/>
    </location>
</feature>
<evidence type="ECO:0000256" key="1">
    <source>
        <dbReference type="SAM" id="MobiDB-lite"/>
    </source>
</evidence>
<organism evidence="2 3">
    <name type="scientific">Stichopus japonicus</name>
    <name type="common">Sea cucumber</name>
    <dbReference type="NCBI Taxonomy" id="307972"/>
    <lineage>
        <taxon>Eukaryota</taxon>
        <taxon>Metazoa</taxon>
        <taxon>Echinodermata</taxon>
        <taxon>Eleutherozoa</taxon>
        <taxon>Echinozoa</taxon>
        <taxon>Holothuroidea</taxon>
        <taxon>Aspidochirotacea</taxon>
        <taxon>Aspidochirotida</taxon>
        <taxon>Stichopodidae</taxon>
        <taxon>Apostichopus</taxon>
    </lineage>
</organism>